<dbReference type="EMBL" id="CP001814">
    <property type="protein sequence ID" value="ACZ91700.1"/>
    <property type="molecule type" value="Genomic_DNA"/>
</dbReference>
<dbReference type="eggNOG" id="ENOG50338VG">
    <property type="taxonomic scope" value="Bacteria"/>
</dbReference>
<dbReference type="HOGENOM" id="CLU_993543_0_0_11"/>
<reference evidence="2 3" key="1">
    <citation type="journal article" date="2010" name="Stand. Genomic Sci.">
        <title>Complete genome sequence of Streptosporangium roseum type strain (NI 9100).</title>
        <authorList>
            <person name="Nolan M."/>
            <person name="Sikorski J."/>
            <person name="Jando M."/>
            <person name="Lucas S."/>
            <person name="Lapidus A."/>
            <person name="Glavina Del Rio T."/>
            <person name="Chen F."/>
            <person name="Tice H."/>
            <person name="Pitluck S."/>
            <person name="Cheng J.F."/>
            <person name="Chertkov O."/>
            <person name="Sims D."/>
            <person name="Meincke L."/>
            <person name="Brettin T."/>
            <person name="Han C."/>
            <person name="Detter J.C."/>
            <person name="Bruce D."/>
            <person name="Goodwin L."/>
            <person name="Land M."/>
            <person name="Hauser L."/>
            <person name="Chang Y.J."/>
            <person name="Jeffries C.D."/>
            <person name="Ivanova N."/>
            <person name="Mavromatis K."/>
            <person name="Mikhailova N."/>
            <person name="Chen A."/>
            <person name="Palaniappan K."/>
            <person name="Chain P."/>
            <person name="Rohde M."/>
            <person name="Goker M."/>
            <person name="Bristow J."/>
            <person name="Eisen J.A."/>
            <person name="Markowitz V."/>
            <person name="Hugenholtz P."/>
            <person name="Kyrpides N.C."/>
            <person name="Klenk H.P."/>
        </authorList>
    </citation>
    <scope>NUCLEOTIDE SEQUENCE [LARGE SCALE GENOMIC DNA]</scope>
    <source>
        <strain evidence="3">ATCC 12428 / DSM 43021 / JCM 3005 / NI 9100</strain>
    </source>
</reference>
<dbReference type="InterPro" id="IPR037883">
    <property type="entry name" value="Knr4/Smi1-like_sf"/>
</dbReference>
<evidence type="ECO:0000256" key="1">
    <source>
        <dbReference type="SAM" id="MobiDB-lite"/>
    </source>
</evidence>
<sequence length="310" mass="34728">MPGEAFPGGPPGRTSDRGGSLHSRAMTTIDELVRLVPPPTEPVDARGDWSEVEAALGLELPADFKTLVERYGRGQFVDLITPLTPFGAHDLLIQRAQQLLGRERSFREKYPDECPYPFYPEPGGLLEWAGTDNGDSLCWLTEGEPDSWRVVVWNPRSVAYDAHDIGAVEFLHGWLSGRITTPILPGEVEASPWFEPFLEREHVYIRLSESESPYHERLRILRDALAPTADRGSYSDEDDHGDEDDARQDHFAATDLGWLLTYETVYGHQIRVAFPPGDGERARVALFDAARRMGCQVLSTTTRLGEPVWT</sequence>
<organism evidence="2 3">
    <name type="scientific">Streptosporangium roseum (strain ATCC 12428 / DSM 43021 / JCM 3005 / KCTC 9067 / NCIMB 10171 / NRRL 2505 / NI 9100)</name>
    <dbReference type="NCBI Taxonomy" id="479432"/>
    <lineage>
        <taxon>Bacteria</taxon>
        <taxon>Bacillati</taxon>
        <taxon>Actinomycetota</taxon>
        <taxon>Actinomycetes</taxon>
        <taxon>Streptosporangiales</taxon>
        <taxon>Streptosporangiaceae</taxon>
        <taxon>Streptosporangium</taxon>
    </lineage>
</organism>
<proteinExistence type="predicted"/>
<name>D2BAT6_STRRD</name>
<evidence type="ECO:0008006" key="4">
    <source>
        <dbReference type="Google" id="ProtNLM"/>
    </source>
</evidence>
<gene>
    <name evidence="2" type="ordered locus">Sros_9077</name>
</gene>
<evidence type="ECO:0000313" key="3">
    <source>
        <dbReference type="Proteomes" id="UP000002029"/>
    </source>
</evidence>
<dbReference type="STRING" id="479432.Sros_9077"/>
<keyword evidence="3" id="KW-1185">Reference proteome</keyword>
<dbReference type="AlphaFoldDB" id="D2BAT6"/>
<dbReference type="SUPFAM" id="SSF160631">
    <property type="entry name" value="SMI1/KNR4-like"/>
    <property type="match status" value="1"/>
</dbReference>
<dbReference type="Proteomes" id="UP000002029">
    <property type="component" value="Chromosome"/>
</dbReference>
<protein>
    <recommendedName>
        <fullName evidence="4">Knr4/Smi1-like domain-containing protein</fullName>
    </recommendedName>
</protein>
<accession>D2BAT6</accession>
<dbReference type="Gene3D" id="3.40.1580.10">
    <property type="entry name" value="SMI1/KNR4-like"/>
    <property type="match status" value="1"/>
</dbReference>
<dbReference type="Pfam" id="PF14568">
    <property type="entry name" value="SUKH_6"/>
    <property type="match status" value="1"/>
</dbReference>
<evidence type="ECO:0000313" key="2">
    <source>
        <dbReference type="EMBL" id="ACZ91700.1"/>
    </source>
</evidence>
<dbReference type="KEGG" id="sro:Sros_9077"/>
<feature type="region of interest" description="Disordered" evidence="1">
    <location>
        <begin position="1"/>
        <end position="21"/>
    </location>
</feature>